<feature type="domain" description="Glycosyltransferase 2-like" evidence="2">
    <location>
        <begin position="212"/>
        <end position="325"/>
    </location>
</feature>
<dbReference type="PANTHER" id="PTHR22916:SF3">
    <property type="entry name" value="UDP-GLCNAC:BETAGAL BETA-1,3-N-ACETYLGLUCOSAMINYLTRANSFERASE-LIKE PROTEIN 1"/>
    <property type="match status" value="1"/>
</dbReference>
<evidence type="ECO:0000313" key="4">
    <source>
        <dbReference type="Proteomes" id="UP000198571"/>
    </source>
</evidence>
<name>A0A1H9VFP7_9BACI</name>
<reference evidence="4" key="1">
    <citation type="submission" date="2016-10" db="EMBL/GenBank/DDBJ databases">
        <authorList>
            <person name="Varghese N."/>
            <person name="Submissions S."/>
        </authorList>
    </citation>
    <scope>NUCLEOTIDE SEQUENCE [LARGE SCALE GENOMIC DNA]</scope>
    <source>
        <strain evidence="4">S9</strain>
    </source>
</reference>
<dbReference type="Pfam" id="PF00535">
    <property type="entry name" value="Glycos_transf_2"/>
    <property type="match status" value="1"/>
</dbReference>
<dbReference type="Proteomes" id="UP000198571">
    <property type="component" value="Unassembled WGS sequence"/>
</dbReference>
<evidence type="ECO:0000313" key="3">
    <source>
        <dbReference type="EMBL" id="SES20294.1"/>
    </source>
</evidence>
<dbReference type="AlphaFoldDB" id="A0A1H9VFP7"/>
<dbReference type="PANTHER" id="PTHR22916">
    <property type="entry name" value="GLYCOSYLTRANSFERASE"/>
    <property type="match status" value="1"/>
</dbReference>
<dbReference type="RefSeq" id="WP_093053211.1">
    <property type="nucleotide sequence ID" value="NZ_FOGT01000010.1"/>
</dbReference>
<evidence type="ECO:0000256" key="1">
    <source>
        <dbReference type="ARBA" id="ARBA00006739"/>
    </source>
</evidence>
<evidence type="ECO:0000259" key="2">
    <source>
        <dbReference type="Pfam" id="PF00535"/>
    </source>
</evidence>
<accession>A0A1H9VFP7</accession>
<dbReference type="OrthoDB" id="396512at2"/>
<proteinExistence type="inferred from homology"/>
<dbReference type="InterPro" id="IPR029044">
    <property type="entry name" value="Nucleotide-diphossugar_trans"/>
</dbReference>
<dbReference type="SUPFAM" id="SSF53448">
    <property type="entry name" value="Nucleotide-diphospho-sugar transferases"/>
    <property type="match status" value="1"/>
</dbReference>
<sequence>MSKITQVKKALKENLTKEQKELIKKVLPFIGLPTARVLGMKHKMQNLGFTERGQADLEAFYNRTSSPKLKKYIAWQLAVWHTNQPTKEDAKKALDYLEVVLKNEVRPEVIRRATILTAEAFDRLGYTDKAAEITGYLARRQSHPDVYLAAANTEQELETRADWMNKVYRHYKLMEVELDKDKMKSKSPYDSLVPSAKKTLVENERLLNNKVTVIMPVYNAEEVIHSSLASIQAQTWTNLEIIVVDDKSSDKTVETVKNYQDKDDRIVLIEAPENGGPYVARNLALEQATGDFITINDADDWSHPEKIEKQVLHLINNTNYVGNMSEQARMTEDLTFYRRNREGEYIFKNMSSFMFRREKVLEKLGYWDSVRFAGDSEFIYRVYKIFGEQAVAELQSGPLSYQRQSDNSLTGNEVFGLPNFKMGARREYEMAHDDHHQSAENLYYPFPQTERPFAVPEPMRPVREENQDGFRPFDIIVAADFRNKNALRKQEIDSLITLSRKEGKRLGFIQLYKYTSSPYKDVDQLYRDLVNVGVAEMIVYGEKVTCDWLVVSEPSTLDDYQKFVPEVKSRQTAILIKGSSKGQTLELPDNSRNTEERAESYFGRKPLWFASDTAIQNKIDQAAKRKNGLANLRTQYWPGLENLPKTDAE</sequence>
<comment type="similarity">
    <text evidence="1">Belongs to the glycosyltransferase 2 family.</text>
</comment>
<protein>
    <submittedName>
        <fullName evidence="3">Glycosyl transferase family 2</fullName>
    </submittedName>
</protein>
<dbReference type="InterPro" id="IPR001173">
    <property type="entry name" value="Glyco_trans_2-like"/>
</dbReference>
<keyword evidence="4" id="KW-1185">Reference proteome</keyword>
<dbReference type="STRING" id="1601833.SAMN05518684_110155"/>
<organism evidence="3 4">
    <name type="scientific">Salipaludibacillus aurantiacus</name>
    <dbReference type="NCBI Taxonomy" id="1601833"/>
    <lineage>
        <taxon>Bacteria</taxon>
        <taxon>Bacillati</taxon>
        <taxon>Bacillota</taxon>
        <taxon>Bacilli</taxon>
        <taxon>Bacillales</taxon>
        <taxon>Bacillaceae</taxon>
    </lineage>
</organism>
<keyword evidence="3" id="KW-0808">Transferase</keyword>
<dbReference type="Gene3D" id="3.90.550.10">
    <property type="entry name" value="Spore Coat Polysaccharide Biosynthesis Protein SpsA, Chain A"/>
    <property type="match status" value="1"/>
</dbReference>
<dbReference type="CDD" id="cd00761">
    <property type="entry name" value="Glyco_tranf_GTA_type"/>
    <property type="match status" value="1"/>
</dbReference>
<gene>
    <name evidence="3" type="ORF">SAMN05518684_110155</name>
</gene>
<dbReference type="EMBL" id="FOGT01000010">
    <property type="protein sequence ID" value="SES20294.1"/>
    <property type="molecule type" value="Genomic_DNA"/>
</dbReference>
<dbReference type="GO" id="GO:0016758">
    <property type="term" value="F:hexosyltransferase activity"/>
    <property type="evidence" value="ECO:0007669"/>
    <property type="project" value="UniProtKB-ARBA"/>
</dbReference>